<dbReference type="RefSeq" id="XP_024676319.1">
    <property type="nucleotide sequence ID" value="XM_024820601.1"/>
</dbReference>
<feature type="region of interest" description="Disordered" evidence="1">
    <location>
        <begin position="1"/>
        <end position="23"/>
    </location>
</feature>
<dbReference type="Proteomes" id="UP000234585">
    <property type="component" value="Unassembled WGS sequence"/>
</dbReference>
<evidence type="ECO:0000313" key="3">
    <source>
        <dbReference type="Proteomes" id="UP000234585"/>
    </source>
</evidence>
<feature type="compositionally biased region" description="Pro residues" evidence="1">
    <location>
        <begin position="1"/>
        <end position="13"/>
    </location>
</feature>
<sequence length="73" mass="7942">MPPMSRSHPPPAGPVESGPTSGLHLALGLWPQCGGQIVLGSDSSYPHRPHTRRLVRMRGERCYLPVPPQALRP</sequence>
<gene>
    <name evidence="2" type="ORF">BDW47DRAFT_98248</name>
</gene>
<dbReference type="AlphaFoldDB" id="A0A2I2FNT7"/>
<proteinExistence type="predicted"/>
<dbReference type="EMBL" id="KZ559118">
    <property type="protein sequence ID" value="PLB42307.1"/>
    <property type="molecule type" value="Genomic_DNA"/>
</dbReference>
<keyword evidence="3" id="KW-1185">Reference proteome</keyword>
<evidence type="ECO:0000313" key="2">
    <source>
        <dbReference type="EMBL" id="PLB42307.1"/>
    </source>
</evidence>
<organism evidence="2 3">
    <name type="scientific">Aspergillus candidus</name>
    <dbReference type="NCBI Taxonomy" id="41067"/>
    <lineage>
        <taxon>Eukaryota</taxon>
        <taxon>Fungi</taxon>
        <taxon>Dikarya</taxon>
        <taxon>Ascomycota</taxon>
        <taxon>Pezizomycotina</taxon>
        <taxon>Eurotiomycetes</taxon>
        <taxon>Eurotiomycetidae</taxon>
        <taxon>Eurotiales</taxon>
        <taxon>Aspergillaceae</taxon>
        <taxon>Aspergillus</taxon>
        <taxon>Aspergillus subgen. Circumdati</taxon>
    </lineage>
</organism>
<evidence type="ECO:0000256" key="1">
    <source>
        <dbReference type="SAM" id="MobiDB-lite"/>
    </source>
</evidence>
<dbReference type="GeneID" id="36527761"/>
<reference evidence="2 3" key="1">
    <citation type="submission" date="2017-12" db="EMBL/GenBank/DDBJ databases">
        <authorList>
            <consortium name="DOE Joint Genome Institute"/>
            <person name="Haridas S."/>
            <person name="Kjaerbolling I."/>
            <person name="Vesth T.C."/>
            <person name="Frisvad J.C."/>
            <person name="Nybo J.L."/>
            <person name="Theobald S."/>
            <person name="Kuo A."/>
            <person name="Bowyer P."/>
            <person name="Matsuda Y."/>
            <person name="Mondo S."/>
            <person name="Lyhne E.K."/>
            <person name="Kogle M.E."/>
            <person name="Clum A."/>
            <person name="Lipzen A."/>
            <person name="Salamov A."/>
            <person name="Ngan C.Y."/>
            <person name="Daum C."/>
            <person name="Chiniquy J."/>
            <person name="Barry K."/>
            <person name="LaButti K."/>
            <person name="Simmons B.A."/>
            <person name="Magnuson J.K."/>
            <person name="Mortensen U.H."/>
            <person name="Larsen T.O."/>
            <person name="Grigoriev I.V."/>
            <person name="Baker S.E."/>
            <person name="Andersen M.R."/>
            <person name="Nordberg H.P."/>
            <person name="Cantor M.N."/>
            <person name="Hua S.X."/>
        </authorList>
    </citation>
    <scope>NUCLEOTIDE SEQUENCE [LARGE SCALE GENOMIC DNA]</scope>
    <source>
        <strain evidence="2 3">CBS 102.13</strain>
    </source>
</reference>
<accession>A0A2I2FNT7</accession>
<protein>
    <submittedName>
        <fullName evidence="2">Uncharacterized protein</fullName>
    </submittedName>
</protein>
<name>A0A2I2FNT7_ASPCN</name>